<evidence type="ECO:0000313" key="10">
    <source>
        <dbReference type="Proteomes" id="UP000013525"/>
    </source>
</evidence>
<keyword evidence="6 7" id="KW-0472">Membrane</keyword>
<dbReference type="GO" id="GO:0005886">
    <property type="term" value="C:plasma membrane"/>
    <property type="evidence" value="ECO:0007669"/>
    <property type="project" value="UniProtKB-SubCell"/>
</dbReference>
<dbReference type="InterPro" id="IPR020846">
    <property type="entry name" value="MFS_dom"/>
</dbReference>
<feature type="transmembrane region" description="Helical" evidence="7">
    <location>
        <begin position="103"/>
        <end position="127"/>
    </location>
</feature>
<dbReference type="Pfam" id="PF07690">
    <property type="entry name" value="MFS_1"/>
    <property type="match status" value="1"/>
</dbReference>
<dbReference type="GO" id="GO:0042128">
    <property type="term" value="P:nitrate assimilation"/>
    <property type="evidence" value="ECO:0007669"/>
    <property type="project" value="UniProtKB-KW"/>
</dbReference>
<dbReference type="Gene3D" id="1.20.1250.20">
    <property type="entry name" value="MFS general substrate transporter like domains"/>
    <property type="match status" value="1"/>
</dbReference>
<evidence type="ECO:0000256" key="2">
    <source>
        <dbReference type="ARBA" id="ARBA00008432"/>
    </source>
</evidence>
<dbReference type="EMBL" id="APMY01000060">
    <property type="protein sequence ID" value="EOM76792.1"/>
    <property type="molecule type" value="Genomic_DNA"/>
</dbReference>
<name>R7WNC3_9NOCA</name>
<evidence type="ECO:0000256" key="3">
    <source>
        <dbReference type="ARBA" id="ARBA00022692"/>
    </source>
</evidence>
<comment type="subcellular location">
    <subcellularLocation>
        <location evidence="1">Cell membrane</location>
        <topology evidence="1">Multi-pass membrane protein</topology>
    </subcellularLocation>
</comment>
<dbReference type="GO" id="GO:0015112">
    <property type="term" value="F:nitrate transmembrane transporter activity"/>
    <property type="evidence" value="ECO:0007669"/>
    <property type="project" value="InterPro"/>
</dbReference>
<evidence type="ECO:0000256" key="4">
    <source>
        <dbReference type="ARBA" id="ARBA00022989"/>
    </source>
</evidence>
<dbReference type="PANTHER" id="PTHR23515">
    <property type="entry name" value="HIGH-AFFINITY NITRATE TRANSPORTER 2.3"/>
    <property type="match status" value="1"/>
</dbReference>
<dbReference type="eggNOG" id="COG2223">
    <property type="taxonomic scope" value="Bacteria"/>
</dbReference>
<dbReference type="Proteomes" id="UP000013525">
    <property type="component" value="Unassembled WGS sequence"/>
</dbReference>
<dbReference type="InterPro" id="IPR044772">
    <property type="entry name" value="NO3_transporter"/>
</dbReference>
<evidence type="ECO:0000256" key="1">
    <source>
        <dbReference type="ARBA" id="ARBA00004651"/>
    </source>
</evidence>
<proteinExistence type="inferred from homology"/>
<keyword evidence="5" id="KW-0534">Nitrate assimilation</keyword>
<feature type="transmembrane region" description="Helical" evidence="7">
    <location>
        <begin position="139"/>
        <end position="157"/>
    </location>
</feature>
<feature type="transmembrane region" description="Helical" evidence="7">
    <location>
        <begin position="79"/>
        <end position="97"/>
    </location>
</feature>
<feature type="transmembrane region" description="Helical" evidence="7">
    <location>
        <begin position="169"/>
        <end position="189"/>
    </location>
</feature>
<gene>
    <name evidence="9" type="ORF">Rrhod_1912</name>
</gene>
<feature type="domain" description="Major facilitator superfamily (MFS) profile" evidence="8">
    <location>
        <begin position="1"/>
        <end position="197"/>
    </location>
</feature>
<evidence type="ECO:0000259" key="8">
    <source>
        <dbReference type="PROSITE" id="PS50850"/>
    </source>
</evidence>
<sequence length="206" mass="21369">MVPKLRAALRLRVTWEMSLLYAIVFGGFVAFSNYLPTYIKNIYDFSAVDAGTRTAAFALAAVLARPIGGTLSDRIPPKYVVMTSFAGTAVMAAIAIAKPPADLWSGVTFILLAIFLGIGTGGVFAWVARRSPANTVGSVTGIVAAAGGVGGYFPPLVMGATYDQAGNDYTVGLALLVVVAVVALAYTTLKLGAREAPPGERAAPPR</sequence>
<evidence type="ECO:0000256" key="5">
    <source>
        <dbReference type="ARBA" id="ARBA00023063"/>
    </source>
</evidence>
<dbReference type="InterPro" id="IPR011701">
    <property type="entry name" value="MFS"/>
</dbReference>
<evidence type="ECO:0000256" key="7">
    <source>
        <dbReference type="SAM" id="Phobius"/>
    </source>
</evidence>
<protein>
    <recommendedName>
        <fullName evidence="8">Major facilitator superfamily (MFS) profile domain-containing protein</fullName>
    </recommendedName>
</protein>
<comment type="similarity">
    <text evidence="2">Belongs to the major facilitator superfamily. Nitrate/nitrite porter (TC 2.A.1.8) family.</text>
</comment>
<feature type="transmembrane region" description="Helical" evidence="7">
    <location>
        <begin position="20"/>
        <end position="39"/>
    </location>
</feature>
<dbReference type="SUPFAM" id="SSF103473">
    <property type="entry name" value="MFS general substrate transporter"/>
    <property type="match status" value="1"/>
</dbReference>
<keyword evidence="4 7" id="KW-1133">Transmembrane helix</keyword>
<accession>R7WNC3</accession>
<comment type="caution">
    <text evidence="9">The sequence shown here is derived from an EMBL/GenBank/DDBJ whole genome shotgun (WGS) entry which is preliminary data.</text>
</comment>
<evidence type="ECO:0000313" key="9">
    <source>
        <dbReference type="EMBL" id="EOM76792.1"/>
    </source>
</evidence>
<dbReference type="InterPro" id="IPR036259">
    <property type="entry name" value="MFS_trans_sf"/>
</dbReference>
<reference evidence="9 10" key="1">
    <citation type="journal article" date="2013" name="Genome Announc.">
        <title>Draft Genome Sequence of Rhodococcus rhodnii Strain LMG5362, a Symbiont of Rhodnius prolixus (Hemiptera, Reduviidae, Triatominae), the Principle Vector of Trypanosoma cruzi.</title>
        <authorList>
            <person name="Pachebat J.A."/>
            <person name="van Keulen G."/>
            <person name="Whitten M.M."/>
            <person name="Girdwood S."/>
            <person name="Del Sol R."/>
            <person name="Dyson P.J."/>
            <person name="Facey P.D."/>
        </authorList>
    </citation>
    <scope>NUCLEOTIDE SEQUENCE [LARGE SCALE GENOMIC DNA]</scope>
    <source>
        <strain evidence="9 10">LMG 5362</strain>
    </source>
</reference>
<keyword evidence="3 7" id="KW-0812">Transmembrane</keyword>
<organism evidence="9 10">
    <name type="scientific">Rhodococcus rhodnii LMG 5362</name>
    <dbReference type="NCBI Taxonomy" id="1273125"/>
    <lineage>
        <taxon>Bacteria</taxon>
        <taxon>Bacillati</taxon>
        <taxon>Actinomycetota</taxon>
        <taxon>Actinomycetes</taxon>
        <taxon>Mycobacteriales</taxon>
        <taxon>Nocardiaceae</taxon>
        <taxon>Rhodococcus</taxon>
    </lineage>
</organism>
<evidence type="ECO:0000256" key="6">
    <source>
        <dbReference type="ARBA" id="ARBA00023136"/>
    </source>
</evidence>
<dbReference type="PATRIC" id="fig|1273125.3.peg.1844"/>
<dbReference type="PROSITE" id="PS50850">
    <property type="entry name" value="MFS"/>
    <property type="match status" value="1"/>
</dbReference>
<feature type="transmembrane region" description="Helical" evidence="7">
    <location>
        <begin position="45"/>
        <end position="67"/>
    </location>
</feature>
<dbReference type="AlphaFoldDB" id="R7WNC3"/>
<keyword evidence="10" id="KW-1185">Reference proteome</keyword>